<sequence length="73" mass="8401">MRELFSLWMEIYKSFFADAVVKSKSTVLNYYSVVGAINPRNILKMMSLMLPGNSELQNQLLQTSPWWKLTLAG</sequence>
<evidence type="ECO:0000313" key="1">
    <source>
        <dbReference type="EMBL" id="KAH0567675.1"/>
    </source>
</evidence>
<evidence type="ECO:0000313" key="2">
    <source>
        <dbReference type="Proteomes" id="UP000826195"/>
    </source>
</evidence>
<gene>
    <name evidence="1" type="ORF">KQX54_011597</name>
</gene>
<keyword evidence="2" id="KW-1185">Reference proteome</keyword>
<organism evidence="1 2">
    <name type="scientific">Cotesia glomerata</name>
    <name type="common">Lepidopteran parasitic wasp</name>
    <name type="synonym">Apanteles glomeratus</name>
    <dbReference type="NCBI Taxonomy" id="32391"/>
    <lineage>
        <taxon>Eukaryota</taxon>
        <taxon>Metazoa</taxon>
        <taxon>Ecdysozoa</taxon>
        <taxon>Arthropoda</taxon>
        <taxon>Hexapoda</taxon>
        <taxon>Insecta</taxon>
        <taxon>Pterygota</taxon>
        <taxon>Neoptera</taxon>
        <taxon>Endopterygota</taxon>
        <taxon>Hymenoptera</taxon>
        <taxon>Apocrita</taxon>
        <taxon>Ichneumonoidea</taxon>
        <taxon>Braconidae</taxon>
        <taxon>Microgastrinae</taxon>
        <taxon>Cotesia</taxon>
    </lineage>
</organism>
<dbReference type="EMBL" id="JAHXZJ010000001">
    <property type="protein sequence ID" value="KAH0567675.1"/>
    <property type="molecule type" value="Genomic_DNA"/>
</dbReference>
<name>A0AAV7J4L9_COTGL</name>
<dbReference type="AlphaFoldDB" id="A0AAV7J4L9"/>
<proteinExistence type="predicted"/>
<reference evidence="1 2" key="1">
    <citation type="journal article" date="2021" name="J. Hered.">
        <title>A chromosome-level genome assembly of the parasitoid wasp, Cotesia glomerata (Hymenoptera: Braconidae).</title>
        <authorList>
            <person name="Pinto B.J."/>
            <person name="Weis J.J."/>
            <person name="Gamble T."/>
            <person name="Ode P.J."/>
            <person name="Paul R."/>
            <person name="Zaspel J.M."/>
        </authorList>
    </citation>
    <scope>NUCLEOTIDE SEQUENCE [LARGE SCALE GENOMIC DNA]</scope>
    <source>
        <strain evidence="1">CgM1</strain>
    </source>
</reference>
<dbReference type="Proteomes" id="UP000826195">
    <property type="component" value="Unassembled WGS sequence"/>
</dbReference>
<accession>A0AAV7J4L9</accession>
<comment type="caution">
    <text evidence="1">The sequence shown here is derived from an EMBL/GenBank/DDBJ whole genome shotgun (WGS) entry which is preliminary data.</text>
</comment>
<protein>
    <submittedName>
        <fullName evidence="1">Uncharacterized protein</fullName>
    </submittedName>
</protein>